<reference evidence="1 2" key="1">
    <citation type="submission" date="2010-12" db="EMBL/GenBank/DDBJ databases">
        <authorList>
            <person name="Muzny D."/>
            <person name="Qin X."/>
            <person name="Deng J."/>
            <person name="Jiang H."/>
            <person name="Liu Y."/>
            <person name="Qu J."/>
            <person name="Song X.-Z."/>
            <person name="Zhang L."/>
            <person name="Thornton R."/>
            <person name="Coyle M."/>
            <person name="Francisco L."/>
            <person name="Jackson L."/>
            <person name="Javaid M."/>
            <person name="Korchina V."/>
            <person name="Kovar C."/>
            <person name="Mata R."/>
            <person name="Mathew T."/>
            <person name="Ngo R."/>
            <person name="Nguyen L."/>
            <person name="Nguyen N."/>
            <person name="Okwuonu G."/>
            <person name="Ongeri F."/>
            <person name="Pham C."/>
            <person name="Simmons D."/>
            <person name="Wilczek-Boney K."/>
            <person name="Hale W."/>
            <person name="Jakkamsetti A."/>
            <person name="Pham P."/>
            <person name="Ruth R."/>
            <person name="San Lucas F."/>
            <person name="Warren J."/>
            <person name="Zhang J."/>
            <person name="Zhao Z."/>
            <person name="Zhou C."/>
            <person name="Zhu D."/>
            <person name="Lee S."/>
            <person name="Bess C."/>
            <person name="Blankenburg K."/>
            <person name="Forbes L."/>
            <person name="Fu Q."/>
            <person name="Gubbala S."/>
            <person name="Hirani K."/>
            <person name="Jayaseelan J.C."/>
            <person name="Lara F."/>
            <person name="Munidasa M."/>
            <person name="Palculict T."/>
            <person name="Patil S."/>
            <person name="Pu L.-L."/>
            <person name="Saada N."/>
            <person name="Tang L."/>
            <person name="Weissenberger G."/>
            <person name="Zhu Y."/>
            <person name="Hemphill L."/>
            <person name="Shang Y."/>
            <person name="Youmans B."/>
            <person name="Ayvaz T."/>
            <person name="Ross M."/>
            <person name="Santibanez J."/>
            <person name="Aqrawi P."/>
            <person name="Gross S."/>
            <person name="Joshi V."/>
            <person name="Fowler G."/>
            <person name="Nazareth L."/>
            <person name="Reid J."/>
            <person name="Worley K."/>
            <person name="Petrosino J."/>
            <person name="Highlander S."/>
            <person name="Gibbs R."/>
        </authorList>
    </citation>
    <scope>NUCLEOTIDE SEQUENCE [LARGE SCALE GENOMIC DNA]</scope>
    <source>
        <strain evidence="1 2">ATCC 51599</strain>
    </source>
</reference>
<gene>
    <name evidence="1" type="ORF">HMPREF0551_1509</name>
</gene>
<dbReference type="EMBL" id="AEQP01000010">
    <property type="protein sequence ID" value="EFV94762.1"/>
    <property type="molecule type" value="Genomic_DNA"/>
</dbReference>
<sequence>MFQGPVREIHGVVRVFVGKSRQFPVRLWHTSFRYFVHALPDAALISPETISGKTR</sequence>
<dbReference type="Proteomes" id="UP000011021">
    <property type="component" value="Unassembled WGS sequence"/>
</dbReference>
<evidence type="ECO:0000313" key="2">
    <source>
        <dbReference type="Proteomes" id="UP000011021"/>
    </source>
</evidence>
<dbReference type="HOGENOM" id="CLU_3026703_0_0_4"/>
<proteinExistence type="predicted"/>
<accession>E7RXT8</accession>
<keyword evidence="2" id="KW-1185">Reference proteome</keyword>
<protein>
    <submittedName>
        <fullName evidence="1">Uncharacterized protein</fullName>
    </submittedName>
</protein>
<dbReference type="AlphaFoldDB" id="E7RXT8"/>
<organism evidence="1 2">
    <name type="scientific">Lautropia mirabilis ATCC 51599</name>
    <dbReference type="NCBI Taxonomy" id="887898"/>
    <lineage>
        <taxon>Bacteria</taxon>
        <taxon>Pseudomonadati</taxon>
        <taxon>Pseudomonadota</taxon>
        <taxon>Betaproteobacteria</taxon>
        <taxon>Burkholderiales</taxon>
        <taxon>Burkholderiaceae</taxon>
        <taxon>Lautropia</taxon>
    </lineage>
</organism>
<evidence type="ECO:0000313" key="1">
    <source>
        <dbReference type="EMBL" id="EFV94762.1"/>
    </source>
</evidence>
<name>E7RXT8_9BURK</name>
<comment type="caution">
    <text evidence="1">The sequence shown here is derived from an EMBL/GenBank/DDBJ whole genome shotgun (WGS) entry which is preliminary data.</text>
</comment>